<dbReference type="InterPro" id="IPR052020">
    <property type="entry name" value="Cyclic_di-GMP/3'3'-cGAMP_PDE"/>
</dbReference>
<evidence type="ECO:0000313" key="2">
    <source>
        <dbReference type="EMBL" id="WMT83607.1"/>
    </source>
</evidence>
<name>A0ABY9QAU1_9FIRM</name>
<feature type="domain" description="HD-GYP" evidence="1">
    <location>
        <begin position="1"/>
        <end position="119"/>
    </location>
</feature>
<dbReference type="GO" id="GO:0016787">
    <property type="term" value="F:hydrolase activity"/>
    <property type="evidence" value="ECO:0007669"/>
    <property type="project" value="UniProtKB-KW"/>
</dbReference>
<dbReference type="CDD" id="cd00077">
    <property type="entry name" value="HDc"/>
    <property type="match status" value="1"/>
</dbReference>
<dbReference type="PANTHER" id="PTHR45228:SF1">
    <property type="entry name" value="CYCLIC DI-GMP PHOSPHODIESTERASE TM_0186"/>
    <property type="match status" value="1"/>
</dbReference>
<dbReference type="InterPro" id="IPR003607">
    <property type="entry name" value="HD/PDEase_dom"/>
</dbReference>
<dbReference type="EC" id="3.1.4.-" evidence="2"/>
<dbReference type="PANTHER" id="PTHR45228">
    <property type="entry name" value="CYCLIC DI-GMP PHOSPHODIESTERASE TM_0186-RELATED"/>
    <property type="match status" value="1"/>
</dbReference>
<dbReference type="Proteomes" id="UP001235030">
    <property type="component" value="Chromosome"/>
</dbReference>
<protein>
    <submittedName>
        <fullName evidence="2">Cyclic di-GMP phosphodiesterase</fullName>
        <ecNumber evidence="2">3.1.4.-</ecNumber>
    </submittedName>
</protein>
<dbReference type="SUPFAM" id="SSF109604">
    <property type="entry name" value="HD-domain/PDEase-like"/>
    <property type="match status" value="1"/>
</dbReference>
<evidence type="ECO:0000313" key="3">
    <source>
        <dbReference type="Proteomes" id="UP001235030"/>
    </source>
</evidence>
<gene>
    <name evidence="2" type="ORF">TEMA_41260</name>
</gene>
<keyword evidence="2" id="KW-0378">Hydrolase</keyword>
<keyword evidence="3" id="KW-1185">Reference proteome</keyword>
<dbReference type="EMBL" id="CP101637">
    <property type="protein sequence ID" value="WMT83607.1"/>
    <property type="molecule type" value="Genomic_DNA"/>
</dbReference>
<dbReference type="Pfam" id="PF13487">
    <property type="entry name" value="HD_5"/>
    <property type="match status" value="1"/>
</dbReference>
<organism evidence="2 3">
    <name type="scientific">Terrisporobacter mayombei</name>
    <dbReference type="NCBI Taxonomy" id="1541"/>
    <lineage>
        <taxon>Bacteria</taxon>
        <taxon>Bacillati</taxon>
        <taxon>Bacillota</taxon>
        <taxon>Clostridia</taxon>
        <taxon>Peptostreptococcales</taxon>
        <taxon>Peptostreptococcaceae</taxon>
        <taxon>Terrisporobacter</taxon>
    </lineage>
</organism>
<evidence type="ECO:0000259" key="1">
    <source>
        <dbReference type="PROSITE" id="PS51832"/>
    </source>
</evidence>
<dbReference type="Gene3D" id="1.10.3210.10">
    <property type="entry name" value="Hypothetical protein af1432"/>
    <property type="match status" value="1"/>
</dbReference>
<proteinExistence type="predicted"/>
<sequence length="119" mass="13921">MLQPGKLTDDEYKVMKTHSEKGYRLASLLPEISCISRKILTHHERWDGLGYPLGLQKYEIHILSRIVYVVDSFECYSKGRSIQEAIGEFKRCSGSQFDPQIVRVFTQIILKRNLDFFHK</sequence>
<dbReference type="PROSITE" id="PS51832">
    <property type="entry name" value="HD_GYP"/>
    <property type="match status" value="1"/>
</dbReference>
<dbReference type="InterPro" id="IPR037522">
    <property type="entry name" value="HD_GYP_dom"/>
</dbReference>
<reference evidence="2 3" key="1">
    <citation type="submission" date="2022-07" db="EMBL/GenBank/DDBJ databases">
        <title>Genome sequence of Terrisporobacter mayombei DSM6539.</title>
        <authorList>
            <person name="Boeer T."/>
            <person name="Bengelsdorf F.R."/>
            <person name="Daniel R."/>
            <person name="Poehlein A."/>
        </authorList>
    </citation>
    <scope>NUCLEOTIDE SEQUENCE [LARGE SCALE GENOMIC DNA]</scope>
    <source>
        <strain evidence="2 3">DSM 6539</strain>
    </source>
</reference>
<accession>A0ABY9QAU1</accession>